<comment type="caution">
    <text evidence="1">The sequence shown here is derived from an EMBL/GenBank/DDBJ whole genome shotgun (WGS) entry which is preliminary data.</text>
</comment>
<name>A0ABR1MMZ7_9PEZI</name>
<organism evidence="1 2">
    <name type="scientific">Phyllosticta citricarpa</name>
    <dbReference type="NCBI Taxonomy" id="55181"/>
    <lineage>
        <taxon>Eukaryota</taxon>
        <taxon>Fungi</taxon>
        <taxon>Dikarya</taxon>
        <taxon>Ascomycota</taxon>
        <taxon>Pezizomycotina</taxon>
        <taxon>Dothideomycetes</taxon>
        <taxon>Dothideomycetes incertae sedis</taxon>
        <taxon>Botryosphaeriales</taxon>
        <taxon>Phyllostictaceae</taxon>
        <taxon>Phyllosticta</taxon>
    </lineage>
</organism>
<accession>A0ABR1MMZ7</accession>
<proteinExistence type="predicted"/>
<reference evidence="1 2" key="1">
    <citation type="submission" date="2024-04" db="EMBL/GenBank/DDBJ databases">
        <title>Phyllosticta paracitricarpa is synonymous to the EU quarantine fungus P. citricarpa based on phylogenomic analyses.</title>
        <authorList>
            <consortium name="Lawrence Berkeley National Laboratory"/>
            <person name="Van Ingen-Buijs V.A."/>
            <person name="Van Westerhoven A.C."/>
            <person name="Haridas S."/>
            <person name="Skiadas P."/>
            <person name="Martin F."/>
            <person name="Groenewald J.Z."/>
            <person name="Crous P.W."/>
            <person name="Seidl M.F."/>
        </authorList>
    </citation>
    <scope>NUCLEOTIDE SEQUENCE [LARGE SCALE GENOMIC DNA]</scope>
    <source>
        <strain evidence="1 2">CBS 122670</strain>
    </source>
</reference>
<dbReference type="Proteomes" id="UP001365128">
    <property type="component" value="Unassembled WGS sequence"/>
</dbReference>
<protein>
    <submittedName>
        <fullName evidence="1">Uncharacterized protein</fullName>
    </submittedName>
</protein>
<evidence type="ECO:0000313" key="1">
    <source>
        <dbReference type="EMBL" id="KAK7552598.1"/>
    </source>
</evidence>
<keyword evidence="2" id="KW-1185">Reference proteome</keyword>
<dbReference type="EMBL" id="JBBPDW010000005">
    <property type="protein sequence ID" value="KAK7552598.1"/>
    <property type="molecule type" value="Genomic_DNA"/>
</dbReference>
<evidence type="ECO:0000313" key="2">
    <source>
        <dbReference type="Proteomes" id="UP001365128"/>
    </source>
</evidence>
<sequence length="179" mass="19064">MSPPARALIAVMAAFVAFTTLWPLLLPLILALASVSSSFLTFASSPSSLARLCTHKLVTHTVAKYYVKKVLRAAHAFVVRRVTGEWVRWIRRLGDSCAGAACLNDVPFPSPIFDAQNDAGTEARGDGDDELLTLASALATALDSVRDVVAGAEPPVRLSAAERRRSIDAVVAGRVGEFC</sequence>
<gene>
    <name evidence="1" type="ORF">IWX46DRAFT_348899</name>
</gene>